<feature type="active site" description="Proton donor/acceptor" evidence="1">
    <location>
        <position position="96"/>
    </location>
</feature>
<dbReference type="PANTHER" id="PTHR48100:SF1">
    <property type="entry name" value="HISTIDINE PHOSPHATASE FAMILY PROTEIN-RELATED"/>
    <property type="match status" value="1"/>
</dbReference>
<accession>A0A449DBT2</accession>
<dbReference type="EC" id="5.4.2.1" evidence="4"/>
<dbReference type="InterPro" id="IPR050275">
    <property type="entry name" value="PGM_Phosphatase"/>
</dbReference>
<dbReference type="PIRSF" id="PIRSF000709">
    <property type="entry name" value="6PFK_2-Ptase"/>
    <property type="match status" value="1"/>
</dbReference>
<protein>
    <submittedName>
        <fullName evidence="4">2,3-bisphosphoglycerate-dependent phosphoglycerate mutase</fullName>
        <ecNumber evidence="4">5.4.2.1</ecNumber>
    </submittedName>
    <submittedName>
        <fullName evidence="3">Histidine phosphatase family protein</fullName>
    </submittedName>
</protein>
<dbReference type="Pfam" id="PF00300">
    <property type="entry name" value="His_Phos_1"/>
    <property type="match status" value="1"/>
</dbReference>
<dbReference type="RefSeq" id="WP_190247407.1">
    <property type="nucleotide sequence ID" value="NZ_CAACXN010000018.1"/>
</dbReference>
<dbReference type="EMBL" id="CAACXN010000018">
    <property type="protein sequence ID" value="VEW15028.1"/>
    <property type="molecule type" value="Genomic_DNA"/>
</dbReference>
<gene>
    <name evidence="4" type="primary">gpmA_2</name>
    <name evidence="3" type="ORF">I6G59_03310</name>
    <name evidence="4" type="ORF">NCTC12391_03179</name>
</gene>
<proteinExistence type="predicted"/>
<feature type="active site" description="Tele-phosphohistidine intermediate" evidence="1">
    <location>
        <position position="8"/>
    </location>
</feature>
<dbReference type="InterPro" id="IPR029033">
    <property type="entry name" value="His_PPase_superfam"/>
</dbReference>
<evidence type="ECO:0000313" key="3">
    <source>
        <dbReference type="EMBL" id="QPS34376.1"/>
    </source>
</evidence>
<keyword evidence="4" id="KW-0413">Isomerase</keyword>
<dbReference type="CDD" id="cd07067">
    <property type="entry name" value="HP_PGM_like"/>
    <property type="match status" value="1"/>
</dbReference>
<reference evidence="4 5" key="1">
    <citation type="submission" date="2019-02" db="EMBL/GenBank/DDBJ databases">
        <authorList>
            <consortium name="Pathogen Informatics"/>
        </authorList>
    </citation>
    <scope>NUCLEOTIDE SEQUENCE [LARGE SCALE GENOMIC DNA]</scope>
    <source>
        <strain evidence="4 5">3012STDY7078520</strain>
    </source>
</reference>
<dbReference type="EMBL" id="CP065682">
    <property type="protein sequence ID" value="QPS34376.1"/>
    <property type="molecule type" value="Genomic_DNA"/>
</dbReference>
<dbReference type="Gene3D" id="3.40.50.1240">
    <property type="entry name" value="Phosphoglycerate mutase-like"/>
    <property type="match status" value="1"/>
</dbReference>
<organism evidence="4 5">
    <name type="scientific">Brevibacterium casei</name>
    <dbReference type="NCBI Taxonomy" id="33889"/>
    <lineage>
        <taxon>Bacteria</taxon>
        <taxon>Bacillati</taxon>
        <taxon>Actinomycetota</taxon>
        <taxon>Actinomycetes</taxon>
        <taxon>Micrococcales</taxon>
        <taxon>Brevibacteriaceae</taxon>
        <taxon>Brevibacterium</taxon>
    </lineage>
</organism>
<dbReference type="Proteomes" id="UP000386281">
    <property type="component" value="Unassembled WGS sequence"/>
</dbReference>
<feature type="binding site" evidence="2">
    <location>
        <begin position="96"/>
        <end position="99"/>
    </location>
    <ligand>
        <name>substrate</name>
    </ligand>
</feature>
<dbReference type="GO" id="GO:0016853">
    <property type="term" value="F:isomerase activity"/>
    <property type="evidence" value="ECO:0007669"/>
    <property type="project" value="UniProtKB-KW"/>
</dbReference>
<dbReference type="GO" id="GO:0005737">
    <property type="term" value="C:cytoplasm"/>
    <property type="evidence" value="ECO:0007669"/>
    <property type="project" value="TreeGrafter"/>
</dbReference>
<evidence type="ECO:0000313" key="4">
    <source>
        <dbReference type="EMBL" id="VEW15028.1"/>
    </source>
</evidence>
<feature type="binding site" evidence="2">
    <location>
        <position position="58"/>
    </location>
    <ligand>
        <name>substrate</name>
    </ligand>
</feature>
<sequence length="194" mass="20845">MTLALVRHGRTRWNRDRRMQGRTDVPLDDCGRAQARAIGDALNRTERWSRIVASPLSRAAETAAIIAERIAVGAHPHGPPRFAPAPAVDTDGRLVERDYGIAEGMSVAEANDRWPRGNFPGSEPESVVVERAVDALTDLARAPEHAVVVAHGTLIRVALAELTGAPCPRVLNGEALILGRANAAARVLERLSPP</sequence>
<feature type="binding site" evidence="2">
    <location>
        <begin position="7"/>
        <end position="14"/>
    </location>
    <ligand>
        <name>substrate</name>
    </ligand>
</feature>
<evidence type="ECO:0000256" key="1">
    <source>
        <dbReference type="PIRSR" id="PIRSR613078-1"/>
    </source>
</evidence>
<dbReference type="KEGG" id="bcau:I6G59_03310"/>
<reference evidence="3 6" key="2">
    <citation type="submission" date="2020-12" db="EMBL/GenBank/DDBJ databases">
        <title>FDA dAtabase for Regulatory Grade micrObial Sequences (FDA-ARGOS): Supporting development and validation of Infectious Disease Dx tests.</title>
        <authorList>
            <person name="Sproer C."/>
            <person name="Gronow S."/>
            <person name="Severitt S."/>
            <person name="Schroder I."/>
            <person name="Tallon L."/>
            <person name="Sadzewicz L."/>
            <person name="Zhao X."/>
            <person name="Boylan J."/>
            <person name="Ott S."/>
            <person name="Bowen H."/>
            <person name="Vavikolanu K."/>
            <person name="Mehta A."/>
            <person name="Aluvathingal J."/>
            <person name="Nadendla S."/>
            <person name="Lowell S."/>
            <person name="Myers T."/>
            <person name="Yan Y."/>
            <person name="Sichtig H."/>
        </authorList>
    </citation>
    <scope>NUCLEOTIDE SEQUENCE [LARGE SCALE GENOMIC DNA]</scope>
    <source>
        <strain evidence="3 6">FDAARGOS_902</strain>
    </source>
</reference>
<name>A0A449DBT2_9MICO</name>
<dbReference type="Proteomes" id="UP000594979">
    <property type="component" value="Chromosome"/>
</dbReference>
<evidence type="ECO:0000313" key="6">
    <source>
        <dbReference type="Proteomes" id="UP000594979"/>
    </source>
</evidence>
<evidence type="ECO:0000313" key="5">
    <source>
        <dbReference type="Proteomes" id="UP000386281"/>
    </source>
</evidence>
<dbReference type="AlphaFoldDB" id="A0A449DBT2"/>
<dbReference type="SMART" id="SM00855">
    <property type="entry name" value="PGAM"/>
    <property type="match status" value="1"/>
</dbReference>
<dbReference type="GO" id="GO:0016791">
    <property type="term" value="F:phosphatase activity"/>
    <property type="evidence" value="ECO:0007669"/>
    <property type="project" value="TreeGrafter"/>
</dbReference>
<evidence type="ECO:0000256" key="2">
    <source>
        <dbReference type="PIRSR" id="PIRSR613078-2"/>
    </source>
</evidence>
<dbReference type="PANTHER" id="PTHR48100">
    <property type="entry name" value="BROAD-SPECIFICITY PHOSPHATASE YOR283W-RELATED"/>
    <property type="match status" value="1"/>
</dbReference>
<dbReference type="SUPFAM" id="SSF53254">
    <property type="entry name" value="Phosphoglycerate mutase-like"/>
    <property type="match status" value="1"/>
</dbReference>
<dbReference type="InterPro" id="IPR013078">
    <property type="entry name" value="His_Pase_superF_clade-1"/>
</dbReference>